<comment type="similarity">
    <text evidence="1">Belongs to the Gfo/Idh/MocA family.</text>
</comment>
<evidence type="ECO:0000256" key="8">
    <source>
        <dbReference type="ARBA" id="ARBA00043025"/>
    </source>
</evidence>
<evidence type="ECO:0000313" key="13">
    <source>
        <dbReference type="EMBL" id="ENN80534.1"/>
    </source>
</evidence>
<evidence type="ECO:0000256" key="3">
    <source>
        <dbReference type="ARBA" id="ARBA00038853"/>
    </source>
</evidence>
<dbReference type="EC" id="1.1.1.179" evidence="4"/>
<feature type="domain" description="Gfo/Idh/MocA-like oxidoreductase N-terminal" evidence="11">
    <location>
        <begin position="4"/>
        <end position="121"/>
    </location>
</feature>
<dbReference type="SUPFAM" id="SSF55347">
    <property type="entry name" value="Glyceraldehyde-3-phosphate dehydrogenase-like, C-terminal domain"/>
    <property type="match status" value="1"/>
</dbReference>
<dbReference type="SUPFAM" id="SSF51735">
    <property type="entry name" value="NAD(P)-binding Rossmann-fold domains"/>
    <property type="match status" value="1"/>
</dbReference>
<dbReference type="PANTHER" id="PTHR22604:SF105">
    <property type="entry name" value="TRANS-1,2-DIHYDROBENZENE-1,2-DIOL DEHYDROGENASE"/>
    <property type="match status" value="1"/>
</dbReference>
<dbReference type="PANTHER" id="PTHR22604">
    <property type="entry name" value="OXIDOREDUCTASES"/>
    <property type="match status" value="1"/>
</dbReference>
<dbReference type="OMA" id="HMSLYHL"/>
<feature type="non-terminal residue" evidence="13">
    <location>
        <position position="1"/>
    </location>
</feature>
<evidence type="ECO:0000256" key="9">
    <source>
        <dbReference type="ARBA" id="ARBA00047423"/>
    </source>
</evidence>
<evidence type="ECO:0000256" key="4">
    <source>
        <dbReference type="ARBA" id="ARBA00038984"/>
    </source>
</evidence>
<comment type="catalytic activity">
    <reaction evidence="10">
        <text>D-xylose + NADP(+) = D-xylono-1,5-lactone + NADPH + H(+)</text>
        <dbReference type="Rhea" id="RHEA:22000"/>
        <dbReference type="ChEBI" id="CHEBI:15378"/>
        <dbReference type="ChEBI" id="CHEBI:15867"/>
        <dbReference type="ChEBI" id="CHEBI:53455"/>
        <dbReference type="ChEBI" id="CHEBI:57783"/>
        <dbReference type="ChEBI" id="CHEBI:58349"/>
        <dbReference type="EC" id="1.1.1.179"/>
    </reaction>
</comment>
<keyword evidence="15" id="KW-1185">Reference proteome</keyword>
<dbReference type="Gene3D" id="3.30.360.10">
    <property type="entry name" value="Dihydrodipicolinate Reductase, domain 2"/>
    <property type="match status" value="1"/>
</dbReference>
<dbReference type="EC" id="1.3.1.20" evidence="3"/>
<feature type="domain" description="GFO/IDH/MocA-like oxidoreductase" evidence="12">
    <location>
        <begin position="132"/>
        <end position="247"/>
    </location>
</feature>
<dbReference type="OrthoDB" id="2129491at2759"/>
<reference evidence="13 15" key="1">
    <citation type="journal article" date="2013" name="Genome Biol.">
        <title>Draft genome of the mountain pine beetle, Dendroctonus ponderosae Hopkins, a major forest pest.</title>
        <authorList>
            <person name="Keeling C.I."/>
            <person name="Yuen M.M."/>
            <person name="Liao N.Y."/>
            <person name="Docking T.R."/>
            <person name="Chan S.K."/>
            <person name="Taylor G.A."/>
            <person name="Palmquist D.L."/>
            <person name="Jackman S.D."/>
            <person name="Nguyen A."/>
            <person name="Li M."/>
            <person name="Henderson H."/>
            <person name="Janes J.K."/>
            <person name="Zhao Y."/>
            <person name="Pandoh P."/>
            <person name="Moore R."/>
            <person name="Sperling F.A."/>
            <person name="Huber D.P."/>
            <person name="Birol I."/>
            <person name="Jones S.J."/>
            <person name="Bohlmann J."/>
        </authorList>
    </citation>
    <scope>NUCLEOTIDE SEQUENCE</scope>
</reference>
<accession>N6TJB7</accession>
<comment type="catalytic activity">
    <reaction evidence="9">
        <text>(1R,2R)-1,2-dihydrobenzene-1,2-diol + NADP(+) = catechol + NADPH + H(+)</text>
        <dbReference type="Rhea" id="RHEA:16729"/>
        <dbReference type="ChEBI" id="CHEBI:10702"/>
        <dbReference type="ChEBI" id="CHEBI:15378"/>
        <dbReference type="ChEBI" id="CHEBI:18135"/>
        <dbReference type="ChEBI" id="CHEBI:57783"/>
        <dbReference type="ChEBI" id="CHEBI:58349"/>
        <dbReference type="EC" id="1.3.1.20"/>
    </reaction>
</comment>
<dbReference type="EnsemblMetazoa" id="XM_019898905.1">
    <property type="protein sequence ID" value="XP_019754464.1"/>
    <property type="gene ID" value="LOC109533562"/>
</dbReference>
<evidence type="ECO:0000256" key="10">
    <source>
        <dbReference type="ARBA" id="ARBA00049233"/>
    </source>
</evidence>
<evidence type="ECO:0000313" key="15">
    <source>
        <dbReference type="Proteomes" id="UP000019118"/>
    </source>
</evidence>
<dbReference type="InterPro" id="IPR050984">
    <property type="entry name" value="Gfo/Idh/MocA_domain"/>
</dbReference>
<dbReference type="InterPro" id="IPR000683">
    <property type="entry name" value="Gfo/Idh/MocA-like_OxRdtase_N"/>
</dbReference>
<reference evidence="14" key="2">
    <citation type="submission" date="2024-08" db="UniProtKB">
        <authorList>
            <consortium name="EnsemblMetazoa"/>
        </authorList>
    </citation>
    <scope>IDENTIFICATION</scope>
</reference>
<dbReference type="HOGENOM" id="CLU_023194_7_2_1"/>
<dbReference type="InterPro" id="IPR036291">
    <property type="entry name" value="NAD(P)-bd_dom_sf"/>
</dbReference>
<evidence type="ECO:0000256" key="7">
    <source>
        <dbReference type="ARBA" id="ARBA00042988"/>
    </source>
</evidence>
<protein>
    <recommendedName>
        <fullName evidence="5">Trans-1,2-dihydrobenzene-1,2-diol dehydrogenase</fullName>
        <ecNumber evidence="4">1.1.1.179</ecNumber>
        <ecNumber evidence="3">1.3.1.20</ecNumber>
    </recommendedName>
    <alternativeName>
        <fullName evidence="8">D-xylose 1-dehydrogenase</fullName>
    </alternativeName>
    <alternativeName>
        <fullName evidence="7">D-xylose-NADP dehydrogenase</fullName>
    </alternativeName>
    <alternativeName>
        <fullName evidence="6">Dimeric dihydrodiol dehydrogenase</fullName>
    </alternativeName>
</protein>
<gene>
    <name evidence="14" type="primary">109533562</name>
    <name evidence="13" type="ORF">YQE_03045</name>
</gene>
<dbReference type="GO" id="GO:0047837">
    <property type="term" value="F:D-xylose 1-dehydrogenase (NADP+) activity"/>
    <property type="evidence" value="ECO:0007669"/>
    <property type="project" value="UniProtKB-EC"/>
</dbReference>
<evidence type="ECO:0000256" key="1">
    <source>
        <dbReference type="ARBA" id="ARBA00010928"/>
    </source>
</evidence>
<dbReference type="AlphaFoldDB" id="N6TJB7"/>
<keyword evidence="2" id="KW-0560">Oxidoreductase</keyword>
<dbReference type="GO" id="GO:0047115">
    <property type="term" value="F:trans-1,2-dihydrobenzene-1,2-diol dehydrogenase activity"/>
    <property type="evidence" value="ECO:0007669"/>
    <property type="project" value="UniProtKB-EC"/>
</dbReference>
<dbReference type="Pfam" id="PF01408">
    <property type="entry name" value="GFO_IDH_MocA"/>
    <property type="match status" value="1"/>
</dbReference>
<sequence length="335" mass="37155">MALRWGIASSGLIANDFVTALKGLPKEEHQVVAVAARSSSSAEKFAKTHNIPTFHEGYANLAKDPNVQVVYIGVLNPQHHEVAILMLENGKHVLCEKPFTLNEKLARQVIEVARRKKLFIMEAIWSRFFPSYQEARRLIKAGEIGDVKYASVAFGVKIDKVERVTNKDLCGSATLDIGVYILQFQQFVFQGLQPEKIAVAGHLDEHGVDDAVSAIFVYPDNKTAVVSCNTTVDLPNEAVIVGSKGTIKLPTFWSPLTLTLNSKVKEFPLIPNEGKFNYYNSAGLAYQAIEVRKCILEGKLESDVVPHAETIQLAAWMDKLRHEVGMKLPPPFEDN</sequence>
<evidence type="ECO:0000256" key="5">
    <source>
        <dbReference type="ARBA" id="ARBA00040603"/>
    </source>
</evidence>
<dbReference type="GO" id="GO:0000166">
    <property type="term" value="F:nucleotide binding"/>
    <property type="evidence" value="ECO:0007669"/>
    <property type="project" value="InterPro"/>
</dbReference>
<evidence type="ECO:0000256" key="2">
    <source>
        <dbReference type="ARBA" id="ARBA00023002"/>
    </source>
</evidence>
<dbReference type="InterPro" id="IPR055170">
    <property type="entry name" value="GFO_IDH_MocA-like_dom"/>
</dbReference>
<proteinExistence type="inferred from homology"/>
<dbReference type="Pfam" id="PF22725">
    <property type="entry name" value="GFO_IDH_MocA_C3"/>
    <property type="match status" value="1"/>
</dbReference>
<evidence type="ECO:0000259" key="12">
    <source>
        <dbReference type="Pfam" id="PF22725"/>
    </source>
</evidence>
<dbReference type="EMBL" id="KB740505">
    <property type="protein sequence ID" value="ENN80534.1"/>
    <property type="molecule type" value="Genomic_DNA"/>
</dbReference>
<organism evidence="13">
    <name type="scientific">Dendroctonus ponderosae</name>
    <name type="common">Mountain pine beetle</name>
    <dbReference type="NCBI Taxonomy" id="77166"/>
    <lineage>
        <taxon>Eukaryota</taxon>
        <taxon>Metazoa</taxon>
        <taxon>Ecdysozoa</taxon>
        <taxon>Arthropoda</taxon>
        <taxon>Hexapoda</taxon>
        <taxon>Insecta</taxon>
        <taxon>Pterygota</taxon>
        <taxon>Neoptera</taxon>
        <taxon>Endopterygota</taxon>
        <taxon>Coleoptera</taxon>
        <taxon>Polyphaga</taxon>
        <taxon>Cucujiformia</taxon>
        <taxon>Curculionidae</taxon>
        <taxon>Scolytinae</taxon>
        <taxon>Dendroctonus</taxon>
    </lineage>
</organism>
<dbReference type="Proteomes" id="UP000019118">
    <property type="component" value="Unassembled WGS sequence"/>
</dbReference>
<evidence type="ECO:0000313" key="14">
    <source>
        <dbReference type="EnsemblMetazoa" id="XP_019754464.1"/>
    </source>
</evidence>
<evidence type="ECO:0000259" key="11">
    <source>
        <dbReference type="Pfam" id="PF01408"/>
    </source>
</evidence>
<name>N6TJB7_DENPD</name>
<evidence type="ECO:0000256" key="6">
    <source>
        <dbReference type="ARBA" id="ARBA00042926"/>
    </source>
</evidence>
<dbReference type="Gene3D" id="3.40.50.720">
    <property type="entry name" value="NAD(P)-binding Rossmann-like Domain"/>
    <property type="match status" value="1"/>
</dbReference>